<dbReference type="eggNOG" id="COG5492">
    <property type="taxonomic scope" value="Bacteria"/>
</dbReference>
<dbReference type="InterPro" id="IPR015915">
    <property type="entry name" value="Kelch-typ_b-propeller"/>
</dbReference>
<feature type="signal peptide" evidence="1">
    <location>
        <begin position="1"/>
        <end position="26"/>
    </location>
</feature>
<dbReference type="EnsemblBacteria" id="ABF39769">
    <property type="protein sequence ID" value="ABF39769"/>
    <property type="gene ID" value="Acid345_0764"/>
</dbReference>
<protein>
    <recommendedName>
        <fullName evidence="4">Kelch repeat protein</fullName>
    </recommendedName>
</protein>
<name>Q1ITN1_KORVE</name>
<accession>Q1ITN1</accession>
<evidence type="ECO:0000313" key="3">
    <source>
        <dbReference type="Proteomes" id="UP000002432"/>
    </source>
</evidence>
<dbReference type="OrthoDB" id="103335at2"/>
<gene>
    <name evidence="2" type="ordered locus">Acid345_0764</name>
</gene>
<evidence type="ECO:0000256" key="1">
    <source>
        <dbReference type="SAM" id="SignalP"/>
    </source>
</evidence>
<sequence>MGTSFRVTVFALSVLALITLSGCGGSSTTSSSSTTYTIGGTISGLTGSGLVLQNNGGDNLTVSSGATTFTFATPAKSGDPYAVTVLTQPSGENCTVTGGSGNASANVTNVSIACVTAYSVGGQVLGLTGTGLVLQDNAGNDLTVSAGAASYAFVFSGTIPDGGVPYSITVFSNPSGQSCTVSNAVGTATADVANADVTCTTISGTTFTVGGTVSGLSAGTLILQDSLGVNNTDLLPLSGNGSFIFVNPVGSGEDFNVSVFSQPATRNCSVSNGAGIATANVTNVSVVCVGDFAWMGGSSTVGTNGGQPGVYGALGTPSPTNIPGGRQQPLTWTDASGNLWLFGGYGQDSTDSGGLLNDLWKYSPTSAEWTWMGGSTVAPPSTSFGAAGAPGVYGTIGVPDPANVPGGREQVATWTDASGRIWVFGGEGIDANGVTGELNDLWVFDPTLGATGEWTWMGGNTSVGAVFSGPSGVYGTLGVPDPANVPGGRYGAISWIDSSGNLWLFGGNSIDSTGTLGYLNDLWMFNPTLGAHGEWTWMAGGNVTANSGNGAAGVYGTLGVPDPVNTPGGRGSGVSWVDRSGNVWLFGGLGADSVGNPGFLNDLWRYTPGGGSTVGQWTWMSGSNTVPPYSGQPGIYGSLGTASAANAPGGRFSGLTWLDASGKLWLFSGNGYDSAGVNGYLNDLWQFDPSAGTYGEWTWMGGSSSVGRSGGQLGVYGTLGIPAATNSPGGRFGVAGWVDPSGNFWFMGGDGYDSVGNQGNLNDLWMYQP</sequence>
<dbReference type="HOGENOM" id="CLU_363222_0_0_0"/>
<organism evidence="2 3">
    <name type="scientific">Koribacter versatilis (strain Ellin345)</name>
    <dbReference type="NCBI Taxonomy" id="204669"/>
    <lineage>
        <taxon>Bacteria</taxon>
        <taxon>Pseudomonadati</taxon>
        <taxon>Acidobacteriota</taxon>
        <taxon>Terriglobia</taxon>
        <taxon>Terriglobales</taxon>
        <taxon>Candidatus Korobacteraceae</taxon>
        <taxon>Candidatus Korobacter</taxon>
    </lineage>
</organism>
<dbReference type="AlphaFoldDB" id="Q1ITN1"/>
<dbReference type="EMBL" id="CP000360">
    <property type="protein sequence ID" value="ABF39769.1"/>
    <property type="molecule type" value="Genomic_DNA"/>
</dbReference>
<evidence type="ECO:0008006" key="4">
    <source>
        <dbReference type="Google" id="ProtNLM"/>
    </source>
</evidence>
<proteinExistence type="predicted"/>
<keyword evidence="3" id="KW-1185">Reference proteome</keyword>
<dbReference type="RefSeq" id="WP_011521571.1">
    <property type="nucleotide sequence ID" value="NC_008009.1"/>
</dbReference>
<dbReference type="PROSITE" id="PS51257">
    <property type="entry name" value="PROKAR_LIPOPROTEIN"/>
    <property type="match status" value="1"/>
</dbReference>
<keyword evidence="1" id="KW-0732">Signal</keyword>
<dbReference type="Proteomes" id="UP000002432">
    <property type="component" value="Chromosome"/>
</dbReference>
<dbReference type="STRING" id="204669.Acid345_0764"/>
<feature type="chain" id="PRO_5004191281" description="Kelch repeat protein" evidence="1">
    <location>
        <begin position="27"/>
        <end position="769"/>
    </location>
</feature>
<dbReference type="SUPFAM" id="SSF117281">
    <property type="entry name" value="Kelch motif"/>
    <property type="match status" value="2"/>
</dbReference>
<reference evidence="2 3" key="1">
    <citation type="journal article" date="2009" name="Appl. Environ. Microbiol.">
        <title>Three genomes from the phylum Acidobacteria provide insight into the lifestyles of these microorganisms in soils.</title>
        <authorList>
            <person name="Ward N.L."/>
            <person name="Challacombe J.F."/>
            <person name="Janssen P.H."/>
            <person name="Henrissat B."/>
            <person name="Coutinho P.M."/>
            <person name="Wu M."/>
            <person name="Xie G."/>
            <person name="Haft D.H."/>
            <person name="Sait M."/>
            <person name="Badger J."/>
            <person name="Barabote R.D."/>
            <person name="Bradley B."/>
            <person name="Brettin T.S."/>
            <person name="Brinkac L.M."/>
            <person name="Bruce D."/>
            <person name="Creasy T."/>
            <person name="Daugherty S.C."/>
            <person name="Davidsen T.M."/>
            <person name="DeBoy R.T."/>
            <person name="Detter J.C."/>
            <person name="Dodson R.J."/>
            <person name="Durkin A.S."/>
            <person name="Ganapathy A."/>
            <person name="Gwinn-Giglio M."/>
            <person name="Han C.S."/>
            <person name="Khouri H."/>
            <person name="Kiss H."/>
            <person name="Kothari S.P."/>
            <person name="Madupu R."/>
            <person name="Nelson K.E."/>
            <person name="Nelson W.C."/>
            <person name="Paulsen I."/>
            <person name="Penn K."/>
            <person name="Ren Q."/>
            <person name="Rosovitz M.J."/>
            <person name="Selengut J.D."/>
            <person name="Shrivastava S."/>
            <person name="Sullivan S.A."/>
            <person name="Tapia R."/>
            <person name="Thompson L.S."/>
            <person name="Watkins K.L."/>
            <person name="Yang Q."/>
            <person name="Yu C."/>
            <person name="Zafar N."/>
            <person name="Zhou L."/>
            <person name="Kuske C.R."/>
        </authorList>
    </citation>
    <scope>NUCLEOTIDE SEQUENCE [LARGE SCALE GENOMIC DNA]</scope>
    <source>
        <strain evidence="2 3">Ellin345</strain>
    </source>
</reference>
<dbReference type="KEGG" id="aba:Acid345_0764"/>
<evidence type="ECO:0000313" key="2">
    <source>
        <dbReference type="EMBL" id="ABF39769.1"/>
    </source>
</evidence>
<dbReference type="eggNOG" id="COG2706">
    <property type="taxonomic scope" value="Bacteria"/>
</dbReference>